<feature type="region of interest" description="Disordered" evidence="1">
    <location>
        <begin position="1"/>
        <end position="30"/>
    </location>
</feature>
<proteinExistence type="predicted"/>
<evidence type="ECO:0000313" key="3">
    <source>
        <dbReference type="Proteomes" id="UP001141806"/>
    </source>
</evidence>
<reference evidence="2" key="1">
    <citation type="journal article" date="2023" name="Plant J.">
        <title>The genome of the king protea, Protea cynaroides.</title>
        <authorList>
            <person name="Chang J."/>
            <person name="Duong T.A."/>
            <person name="Schoeman C."/>
            <person name="Ma X."/>
            <person name="Roodt D."/>
            <person name="Barker N."/>
            <person name="Li Z."/>
            <person name="Van de Peer Y."/>
            <person name="Mizrachi E."/>
        </authorList>
    </citation>
    <scope>NUCLEOTIDE SEQUENCE</scope>
    <source>
        <tissue evidence="2">Young leaves</tissue>
    </source>
</reference>
<protein>
    <submittedName>
        <fullName evidence="2">Uncharacterized protein</fullName>
    </submittedName>
</protein>
<gene>
    <name evidence="2" type="ORF">NE237_005391</name>
</gene>
<dbReference type="AlphaFoldDB" id="A0A9Q0KKI6"/>
<comment type="caution">
    <text evidence="2">The sequence shown here is derived from an EMBL/GenBank/DDBJ whole genome shotgun (WGS) entry which is preliminary data.</text>
</comment>
<evidence type="ECO:0000313" key="2">
    <source>
        <dbReference type="EMBL" id="KAJ4972292.1"/>
    </source>
</evidence>
<evidence type="ECO:0000256" key="1">
    <source>
        <dbReference type="SAM" id="MobiDB-lite"/>
    </source>
</evidence>
<feature type="compositionally biased region" description="Basic and acidic residues" evidence="1">
    <location>
        <begin position="20"/>
        <end position="30"/>
    </location>
</feature>
<organism evidence="2 3">
    <name type="scientific">Protea cynaroides</name>
    <dbReference type="NCBI Taxonomy" id="273540"/>
    <lineage>
        <taxon>Eukaryota</taxon>
        <taxon>Viridiplantae</taxon>
        <taxon>Streptophyta</taxon>
        <taxon>Embryophyta</taxon>
        <taxon>Tracheophyta</taxon>
        <taxon>Spermatophyta</taxon>
        <taxon>Magnoliopsida</taxon>
        <taxon>Proteales</taxon>
        <taxon>Proteaceae</taxon>
        <taxon>Protea</taxon>
    </lineage>
</organism>
<sequence length="155" mass="17671">MMERNEVVDKEASSTPQTSPRKEKKEEKTWIKEEQYKGKAIEEHARSNLIEMSSSLDHSILVYPTRDSVTVNQVCDVPSITLVVDHASAPLPMAKFPLDLCVPSIQEEDPIYVENCWNNSCMKLRNGKKIGISPEDSLFGTQLESPDGYKEYWQH</sequence>
<dbReference type="EMBL" id="JAMYWD010000005">
    <property type="protein sequence ID" value="KAJ4972292.1"/>
    <property type="molecule type" value="Genomic_DNA"/>
</dbReference>
<dbReference type="Proteomes" id="UP001141806">
    <property type="component" value="Unassembled WGS sequence"/>
</dbReference>
<feature type="compositionally biased region" description="Basic and acidic residues" evidence="1">
    <location>
        <begin position="1"/>
        <end position="12"/>
    </location>
</feature>
<keyword evidence="3" id="KW-1185">Reference proteome</keyword>
<accession>A0A9Q0KKI6</accession>
<name>A0A9Q0KKI6_9MAGN</name>